<dbReference type="RefSeq" id="WP_112889351.1">
    <property type="nucleotide sequence ID" value="NZ_CP068103.1"/>
</dbReference>
<reference evidence="1 2" key="1">
    <citation type="submission" date="2018-06" db="EMBL/GenBank/DDBJ databases">
        <authorList>
            <consortium name="Pathogen Informatics"/>
            <person name="Doyle S."/>
        </authorList>
    </citation>
    <scope>NUCLEOTIDE SEQUENCE [LARGE SCALE GENOMIC DNA]</scope>
    <source>
        <strain evidence="1 2">NCTC13076</strain>
    </source>
</reference>
<dbReference type="Proteomes" id="UP000250070">
    <property type="component" value="Unassembled WGS sequence"/>
</dbReference>
<sequence length="90" mass="10398">MKKIIDMFIKEIEGGLERFDNEDAVRSIGGLESFFLDNFDEINKKNDEVAQLGFDLQTEIVELESGGDNQERLVRIERILDKIKEANKVH</sequence>
<name>A0A2X1XV39_9FIRM</name>
<dbReference type="GeneID" id="83861981"/>
<accession>A0A2X1XV39</accession>
<organism evidence="1 2">
    <name type="scientific">Peptoniphilus harei</name>
    <dbReference type="NCBI Taxonomy" id="54005"/>
    <lineage>
        <taxon>Bacteria</taxon>
        <taxon>Bacillati</taxon>
        <taxon>Bacillota</taxon>
        <taxon>Tissierellia</taxon>
        <taxon>Tissierellales</taxon>
        <taxon>Peptoniphilaceae</taxon>
        <taxon>Peptoniphilus</taxon>
    </lineage>
</organism>
<evidence type="ECO:0000313" key="2">
    <source>
        <dbReference type="Proteomes" id="UP000250070"/>
    </source>
</evidence>
<protein>
    <submittedName>
        <fullName evidence="1">Uncharacterized protein</fullName>
    </submittedName>
</protein>
<dbReference type="EMBL" id="UATM01000032">
    <property type="protein sequence ID" value="SPY46469.1"/>
    <property type="molecule type" value="Genomic_DNA"/>
</dbReference>
<gene>
    <name evidence="1" type="ORF">NCTC13076_00462</name>
</gene>
<proteinExistence type="predicted"/>
<evidence type="ECO:0000313" key="1">
    <source>
        <dbReference type="EMBL" id="SPY46469.1"/>
    </source>
</evidence>
<dbReference type="OrthoDB" id="9958077at2"/>
<dbReference type="AlphaFoldDB" id="A0A2X1XV39"/>